<name>A0ABS0YJ56_9BACT</name>
<sequence>MKLVAALTGITLLAASTVYAAPKTYQVTGPVLEVKDDMIVVQKGSEKWQIAKDKDTKVTGDVKVGSKVTIMYSMKAASIEAKDGAAKPEKKDKKK</sequence>
<accession>A0ABS0YJ56</accession>
<evidence type="ECO:0000313" key="2">
    <source>
        <dbReference type="EMBL" id="MBJ6752335.1"/>
    </source>
</evidence>
<gene>
    <name evidence="2" type="ORF">JFN91_19125</name>
</gene>
<organism evidence="2 3">
    <name type="scientific">Geomonas anaerohicana</name>
    <dbReference type="NCBI Taxonomy" id="2798583"/>
    <lineage>
        <taxon>Bacteria</taxon>
        <taxon>Pseudomonadati</taxon>
        <taxon>Thermodesulfobacteriota</taxon>
        <taxon>Desulfuromonadia</taxon>
        <taxon>Geobacterales</taxon>
        <taxon>Geobacteraceae</taxon>
        <taxon>Geomonas</taxon>
    </lineage>
</organism>
<dbReference type="Proteomes" id="UP000614714">
    <property type="component" value="Unassembled WGS sequence"/>
</dbReference>
<dbReference type="RefSeq" id="WP_199390748.1">
    <property type="nucleotide sequence ID" value="NZ_JAEMHL010000014.1"/>
</dbReference>
<feature type="signal peptide" evidence="1">
    <location>
        <begin position="1"/>
        <end position="20"/>
    </location>
</feature>
<dbReference type="EMBL" id="JAEMHL010000014">
    <property type="protein sequence ID" value="MBJ6752335.1"/>
    <property type="molecule type" value="Genomic_DNA"/>
</dbReference>
<proteinExistence type="predicted"/>
<feature type="chain" id="PRO_5045761050" description="DUF5666 domain-containing protein" evidence="1">
    <location>
        <begin position="21"/>
        <end position="95"/>
    </location>
</feature>
<evidence type="ECO:0000313" key="3">
    <source>
        <dbReference type="Proteomes" id="UP000614714"/>
    </source>
</evidence>
<keyword evidence="3" id="KW-1185">Reference proteome</keyword>
<evidence type="ECO:0000256" key="1">
    <source>
        <dbReference type="SAM" id="SignalP"/>
    </source>
</evidence>
<evidence type="ECO:0008006" key="4">
    <source>
        <dbReference type="Google" id="ProtNLM"/>
    </source>
</evidence>
<comment type="caution">
    <text evidence="2">The sequence shown here is derived from an EMBL/GenBank/DDBJ whole genome shotgun (WGS) entry which is preliminary data.</text>
</comment>
<reference evidence="2 3" key="1">
    <citation type="submission" date="2020-12" db="EMBL/GenBank/DDBJ databases">
        <title>Geomonas sp. Red421, isolated from paddy soil.</title>
        <authorList>
            <person name="Xu Z."/>
            <person name="Zhang Z."/>
            <person name="Masuda Y."/>
            <person name="Itoh H."/>
            <person name="Senoo K."/>
        </authorList>
    </citation>
    <scope>NUCLEOTIDE SEQUENCE [LARGE SCALE GENOMIC DNA]</scope>
    <source>
        <strain evidence="2 3">Red421</strain>
    </source>
</reference>
<protein>
    <recommendedName>
        <fullName evidence="4">DUF5666 domain-containing protein</fullName>
    </recommendedName>
</protein>
<keyword evidence="1" id="KW-0732">Signal</keyword>